<keyword evidence="1" id="KW-0732">Signal</keyword>
<organism evidence="2 3">
    <name type="scientific">Hymenobacter citatus</name>
    <dbReference type="NCBI Taxonomy" id="2763506"/>
    <lineage>
        <taxon>Bacteria</taxon>
        <taxon>Pseudomonadati</taxon>
        <taxon>Bacteroidota</taxon>
        <taxon>Cytophagia</taxon>
        <taxon>Cytophagales</taxon>
        <taxon>Hymenobacteraceae</taxon>
        <taxon>Hymenobacter</taxon>
    </lineage>
</organism>
<evidence type="ECO:0000313" key="2">
    <source>
        <dbReference type="EMBL" id="MBC6611164.1"/>
    </source>
</evidence>
<comment type="caution">
    <text evidence="2">The sequence shown here is derived from an EMBL/GenBank/DDBJ whole genome shotgun (WGS) entry which is preliminary data.</text>
</comment>
<keyword evidence="3" id="KW-1185">Reference proteome</keyword>
<dbReference type="EMBL" id="JACSCY010000005">
    <property type="protein sequence ID" value="MBC6611164.1"/>
    <property type="molecule type" value="Genomic_DNA"/>
</dbReference>
<reference evidence="2 3" key="1">
    <citation type="submission" date="2020-08" db="EMBL/GenBank/DDBJ databases">
        <title>Hymenobacter sp.</title>
        <authorList>
            <person name="Kim M.K."/>
        </authorList>
    </citation>
    <scope>NUCLEOTIDE SEQUENCE [LARGE SCALE GENOMIC DNA]</scope>
    <source>
        <strain evidence="2 3">BT507</strain>
    </source>
</reference>
<accession>A0ABR7MJ97</accession>
<feature type="signal peptide" evidence="1">
    <location>
        <begin position="1"/>
        <end position="23"/>
    </location>
</feature>
<name>A0ABR7MJ97_9BACT</name>
<sequence>MKKTVRVSFSGLLALTLLGGCNAAREDGHGNSRAANTPTERTAAVECILYDGMKKDSPQLAEIKSGMKVQVLDSVDAYFVKARVSNGDKVVTGYMYRTCFPKQW</sequence>
<protein>
    <submittedName>
        <fullName evidence="2">SH3 domain-containing protein</fullName>
    </submittedName>
</protein>
<dbReference type="RefSeq" id="WP_187319438.1">
    <property type="nucleotide sequence ID" value="NZ_JACSCY010000005.1"/>
</dbReference>
<evidence type="ECO:0000313" key="3">
    <source>
        <dbReference type="Proteomes" id="UP000622017"/>
    </source>
</evidence>
<dbReference type="PROSITE" id="PS51257">
    <property type="entry name" value="PROKAR_LIPOPROTEIN"/>
    <property type="match status" value="1"/>
</dbReference>
<proteinExistence type="predicted"/>
<dbReference type="Proteomes" id="UP000622017">
    <property type="component" value="Unassembled WGS sequence"/>
</dbReference>
<evidence type="ECO:0000256" key="1">
    <source>
        <dbReference type="SAM" id="SignalP"/>
    </source>
</evidence>
<gene>
    <name evidence="2" type="ORF">H8B15_09535</name>
</gene>
<feature type="chain" id="PRO_5047131170" evidence="1">
    <location>
        <begin position="24"/>
        <end position="104"/>
    </location>
</feature>